<dbReference type="PROSITE" id="PS50084">
    <property type="entry name" value="KH_TYPE_1"/>
    <property type="match status" value="1"/>
</dbReference>
<evidence type="ECO:0000313" key="7">
    <source>
        <dbReference type="Proteomes" id="UP000183317"/>
    </source>
</evidence>
<evidence type="ECO:0000256" key="4">
    <source>
        <dbReference type="SAM" id="MobiDB-lite"/>
    </source>
</evidence>
<keyword evidence="3" id="KW-0143">Chaperone</keyword>
<evidence type="ECO:0000256" key="1">
    <source>
        <dbReference type="ARBA" id="ARBA00022490"/>
    </source>
</evidence>
<dbReference type="PANTHER" id="PTHR34654">
    <property type="entry name" value="UPF0109 PROTEIN SCO5592"/>
    <property type="match status" value="1"/>
</dbReference>
<proteinExistence type="inferred from homology"/>
<sequence>MKDLLNFIITSLVTKPKAVLIDEQSEAGNVSLILTVDPTDMGLIIGKGGQTIRAIRKLLTVRAIAENVRVNLQLSEPAGSEPTTEEEAIKEALIKAETEEKTEAETAPKVDEEAQE</sequence>
<dbReference type="Proteomes" id="UP000183317">
    <property type="component" value="Unassembled WGS sequence"/>
</dbReference>
<dbReference type="InterPro" id="IPR015946">
    <property type="entry name" value="KH_dom-like_a/b"/>
</dbReference>
<dbReference type="AlphaFoldDB" id="A0A1F5MGA2"/>
<dbReference type="HAMAP" id="MF_00088">
    <property type="entry name" value="KhpA"/>
    <property type="match status" value="1"/>
</dbReference>
<comment type="function">
    <text evidence="3">A probable RNA chaperone. Forms a complex with KhpB which binds to cellular RNA and controls its expression. Plays a role in peptidoglycan (PG) homeostasis and cell length regulation.</text>
</comment>
<dbReference type="GO" id="GO:0008360">
    <property type="term" value="P:regulation of cell shape"/>
    <property type="evidence" value="ECO:0007669"/>
    <property type="project" value="UniProtKB-KW"/>
</dbReference>
<dbReference type="SMART" id="SM00322">
    <property type="entry name" value="KH"/>
    <property type="match status" value="1"/>
</dbReference>
<dbReference type="InterPro" id="IPR020627">
    <property type="entry name" value="KhpA"/>
</dbReference>
<dbReference type="GO" id="GO:0009252">
    <property type="term" value="P:peptidoglycan biosynthetic process"/>
    <property type="evidence" value="ECO:0007669"/>
    <property type="project" value="UniProtKB-UniRule"/>
</dbReference>
<dbReference type="GO" id="GO:0005737">
    <property type="term" value="C:cytoplasm"/>
    <property type="evidence" value="ECO:0007669"/>
    <property type="project" value="UniProtKB-SubCell"/>
</dbReference>
<gene>
    <name evidence="3" type="primary">khpA</name>
    <name evidence="6" type="ORF">A3J13_01405</name>
</gene>
<keyword evidence="3" id="KW-0961">Cell wall biogenesis/degradation</keyword>
<comment type="similarity">
    <text evidence="3">Belongs to the KhpA RNA-binding protein family.</text>
</comment>
<evidence type="ECO:0000256" key="2">
    <source>
        <dbReference type="ARBA" id="ARBA00022884"/>
    </source>
</evidence>
<dbReference type="InterPro" id="IPR009019">
    <property type="entry name" value="KH_sf_prok-type"/>
</dbReference>
<keyword evidence="2 3" id="KW-0694">RNA-binding</keyword>
<dbReference type="GO" id="GO:0003723">
    <property type="term" value="F:RNA binding"/>
    <property type="evidence" value="ECO:0007669"/>
    <property type="project" value="UniProtKB-UniRule"/>
</dbReference>
<keyword evidence="3" id="KW-0133">Cell shape</keyword>
<evidence type="ECO:0000259" key="5">
    <source>
        <dbReference type="SMART" id="SM00322"/>
    </source>
</evidence>
<feature type="region of interest" description="Disordered" evidence="4">
    <location>
        <begin position="95"/>
        <end position="116"/>
    </location>
</feature>
<feature type="domain" description="K Homology" evidence="5">
    <location>
        <begin position="28"/>
        <end position="105"/>
    </location>
</feature>
<comment type="subcellular location">
    <subcellularLocation>
        <location evidence="3">Cytoplasm</location>
    </subcellularLocation>
</comment>
<evidence type="ECO:0000313" key="6">
    <source>
        <dbReference type="EMBL" id="OGE64385.1"/>
    </source>
</evidence>
<dbReference type="CDD" id="cd22533">
    <property type="entry name" value="KH-II_YlqC-like"/>
    <property type="match status" value="1"/>
</dbReference>
<reference evidence="6 7" key="1">
    <citation type="journal article" date="2016" name="Nat. Commun.">
        <title>Thousands of microbial genomes shed light on interconnected biogeochemical processes in an aquifer system.</title>
        <authorList>
            <person name="Anantharaman K."/>
            <person name="Brown C.T."/>
            <person name="Hug L.A."/>
            <person name="Sharon I."/>
            <person name="Castelle C.J."/>
            <person name="Probst A.J."/>
            <person name="Thomas B.C."/>
            <person name="Singh A."/>
            <person name="Wilkins M.J."/>
            <person name="Karaoz U."/>
            <person name="Brodie E.L."/>
            <person name="Williams K.H."/>
            <person name="Hubbard S.S."/>
            <person name="Banfield J.F."/>
        </authorList>
    </citation>
    <scope>NUCLEOTIDE SEQUENCE [LARGE SCALE GENOMIC DNA]</scope>
</reference>
<evidence type="ECO:0000256" key="3">
    <source>
        <dbReference type="HAMAP-Rule" id="MF_00088"/>
    </source>
</evidence>
<protein>
    <recommendedName>
        <fullName evidence="3">RNA-binding protein KhpA</fullName>
    </recommendedName>
    <alternativeName>
        <fullName evidence="3">KH-domain protein A</fullName>
    </alternativeName>
</protein>
<keyword evidence="1 3" id="KW-0963">Cytoplasm</keyword>
<dbReference type="Gene3D" id="3.30.300.20">
    <property type="match status" value="1"/>
</dbReference>
<dbReference type="PANTHER" id="PTHR34654:SF1">
    <property type="entry name" value="RNA-BINDING PROTEIN KHPA"/>
    <property type="match status" value="1"/>
</dbReference>
<organism evidence="6 7">
    <name type="scientific">Candidatus Daviesbacteria bacterium RIFCSPLOWO2_02_FULL_36_8</name>
    <dbReference type="NCBI Taxonomy" id="1797793"/>
    <lineage>
        <taxon>Bacteria</taxon>
        <taxon>Candidatus Daviesiibacteriota</taxon>
    </lineage>
</organism>
<name>A0A1F5MGA2_9BACT</name>
<comment type="subunit">
    <text evidence="3">Forms a complex with KhpB.</text>
</comment>
<dbReference type="Pfam" id="PF13083">
    <property type="entry name" value="KH_KhpA-B"/>
    <property type="match status" value="1"/>
</dbReference>
<dbReference type="SUPFAM" id="SSF54814">
    <property type="entry name" value="Prokaryotic type KH domain (KH-domain type II)"/>
    <property type="match status" value="1"/>
</dbReference>
<dbReference type="GO" id="GO:0071555">
    <property type="term" value="P:cell wall organization"/>
    <property type="evidence" value="ECO:0007669"/>
    <property type="project" value="UniProtKB-KW"/>
</dbReference>
<comment type="caution">
    <text evidence="6">The sequence shown here is derived from an EMBL/GenBank/DDBJ whole genome shotgun (WGS) entry which is preliminary data.</text>
</comment>
<accession>A0A1F5MGA2</accession>
<dbReference type="InterPro" id="IPR004087">
    <property type="entry name" value="KH_dom"/>
</dbReference>
<dbReference type="EMBL" id="MFDU01000019">
    <property type="protein sequence ID" value="OGE64385.1"/>
    <property type="molecule type" value="Genomic_DNA"/>
</dbReference>